<proteinExistence type="predicted"/>
<dbReference type="EMBL" id="GL348715">
    <property type="protein sequence ID" value="EFH60432.1"/>
    <property type="molecule type" value="Genomic_DNA"/>
</dbReference>
<gene>
    <name evidence="1" type="ORF">ARALYDRAFT_900317</name>
</gene>
<sequence length="71" mass="7934">MAHLVKKKQHETTLVDLGDDEKKKESGFIVPQTVPKDSWLTKGLETTTNRYGIKPVDTGMGSTVVMDMRSK</sequence>
<keyword evidence="2" id="KW-1185">Reference proteome</keyword>
<dbReference type="STRING" id="81972.D7L1W3"/>
<dbReference type="AlphaFoldDB" id="D7L1W3"/>
<dbReference type="HOGENOM" id="CLU_2743472_0_0_1"/>
<evidence type="ECO:0000313" key="1">
    <source>
        <dbReference type="EMBL" id="EFH60432.1"/>
    </source>
</evidence>
<accession>D7L1W3</accession>
<organism evidence="2">
    <name type="scientific">Arabidopsis lyrata subsp. lyrata</name>
    <name type="common">Lyre-leaved rock-cress</name>
    <dbReference type="NCBI Taxonomy" id="81972"/>
    <lineage>
        <taxon>Eukaryota</taxon>
        <taxon>Viridiplantae</taxon>
        <taxon>Streptophyta</taxon>
        <taxon>Embryophyta</taxon>
        <taxon>Tracheophyta</taxon>
        <taxon>Spermatophyta</taxon>
        <taxon>Magnoliopsida</taxon>
        <taxon>eudicotyledons</taxon>
        <taxon>Gunneridae</taxon>
        <taxon>Pentapetalae</taxon>
        <taxon>rosids</taxon>
        <taxon>malvids</taxon>
        <taxon>Brassicales</taxon>
        <taxon>Brassicaceae</taxon>
        <taxon>Camelineae</taxon>
        <taxon>Arabidopsis</taxon>
    </lineage>
</organism>
<dbReference type="eggNOG" id="KOG2654">
    <property type="taxonomic scope" value="Eukaryota"/>
</dbReference>
<protein>
    <submittedName>
        <fullName evidence="1">Uncharacterized protein</fullName>
    </submittedName>
</protein>
<name>D7L1W3_ARALL</name>
<reference evidence="2" key="1">
    <citation type="journal article" date="2011" name="Nat. Genet.">
        <title>The Arabidopsis lyrata genome sequence and the basis of rapid genome size change.</title>
        <authorList>
            <person name="Hu T.T."/>
            <person name="Pattyn P."/>
            <person name="Bakker E.G."/>
            <person name="Cao J."/>
            <person name="Cheng J.-F."/>
            <person name="Clark R.M."/>
            <person name="Fahlgren N."/>
            <person name="Fawcett J.A."/>
            <person name="Grimwood J."/>
            <person name="Gundlach H."/>
            <person name="Haberer G."/>
            <person name="Hollister J.D."/>
            <person name="Ossowski S."/>
            <person name="Ottilar R.P."/>
            <person name="Salamov A.A."/>
            <person name="Schneeberger K."/>
            <person name="Spannagl M."/>
            <person name="Wang X."/>
            <person name="Yang L."/>
            <person name="Nasrallah M.E."/>
            <person name="Bergelson J."/>
            <person name="Carrington J.C."/>
            <person name="Gaut B.S."/>
            <person name="Schmutz J."/>
            <person name="Mayer K.F.X."/>
            <person name="Van de Peer Y."/>
            <person name="Grigoriev I.V."/>
            <person name="Nordborg M."/>
            <person name="Weigel D."/>
            <person name="Guo Y.-L."/>
        </authorList>
    </citation>
    <scope>NUCLEOTIDE SEQUENCE [LARGE SCALE GENOMIC DNA]</scope>
    <source>
        <strain evidence="2">cv. MN47</strain>
    </source>
</reference>
<evidence type="ECO:0000313" key="2">
    <source>
        <dbReference type="Proteomes" id="UP000008694"/>
    </source>
</evidence>
<dbReference type="Proteomes" id="UP000008694">
    <property type="component" value="Unassembled WGS sequence"/>
</dbReference>
<dbReference type="Gramene" id="scaffold_304287.1">
    <property type="protein sequence ID" value="scaffold_304287.1"/>
    <property type="gene ID" value="scaffold_304287.1"/>
</dbReference>